<dbReference type="AlphaFoldDB" id="A0A9W4T3N5"/>
<dbReference type="SMART" id="SM00225">
    <property type="entry name" value="BTB"/>
    <property type="match status" value="1"/>
</dbReference>
<reference evidence="3" key="1">
    <citation type="submission" date="2022-08" db="EMBL/GenBank/DDBJ databases">
        <authorList>
            <person name="Kallberg Y."/>
            <person name="Tangrot J."/>
            <person name="Rosling A."/>
        </authorList>
    </citation>
    <scope>NUCLEOTIDE SEQUENCE</scope>
    <source>
        <strain evidence="3">Wild A</strain>
    </source>
</reference>
<evidence type="ECO:0000259" key="2">
    <source>
        <dbReference type="PROSITE" id="PS51886"/>
    </source>
</evidence>
<dbReference type="InterPro" id="IPR000210">
    <property type="entry name" value="BTB/POZ_dom"/>
</dbReference>
<dbReference type="Pfam" id="PF00651">
    <property type="entry name" value="BTB"/>
    <property type="match status" value="1"/>
</dbReference>
<dbReference type="PROSITE" id="PS50097">
    <property type="entry name" value="BTB"/>
    <property type="match status" value="1"/>
</dbReference>
<dbReference type="OrthoDB" id="6359816at2759"/>
<dbReference type="InterPro" id="IPR006571">
    <property type="entry name" value="TLDc_dom"/>
</dbReference>
<keyword evidence="4" id="KW-1185">Reference proteome</keyword>
<dbReference type="Pfam" id="PF07534">
    <property type="entry name" value="TLD"/>
    <property type="match status" value="1"/>
</dbReference>
<comment type="caution">
    <text evidence="3">The sequence shown here is derived from an EMBL/GenBank/DDBJ whole genome shotgun (WGS) entry which is preliminary data.</text>
</comment>
<evidence type="ECO:0000313" key="4">
    <source>
        <dbReference type="Proteomes" id="UP001153678"/>
    </source>
</evidence>
<accession>A0A9W4T3N5</accession>
<protein>
    <submittedName>
        <fullName evidence="3">2491_t:CDS:1</fullName>
    </submittedName>
</protein>
<name>A0A9W4T3N5_9GLOM</name>
<dbReference type="PANTHER" id="PTHR23354">
    <property type="entry name" value="NUCLEOLAR PROTEIN 7/ESTROGEN RECEPTOR COACTIVATOR-RELATED"/>
    <property type="match status" value="1"/>
</dbReference>
<evidence type="ECO:0000313" key="3">
    <source>
        <dbReference type="EMBL" id="CAI2191554.1"/>
    </source>
</evidence>
<organism evidence="3 4">
    <name type="scientific">Funneliformis geosporum</name>
    <dbReference type="NCBI Taxonomy" id="1117311"/>
    <lineage>
        <taxon>Eukaryota</taxon>
        <taxon>Fungi</taxon>
        <taxon>Fungi incertae sedis</taxon>
        <taxon>Mucoromycota</taxon>
        <taxon>Glomeromycotina</taxon>
        <taxon>Glomeromycetes</taxon>
        <taxon>Glomerales</taxon>
        <taxon>Glomeraceae</taxon>
        <taxon>Funneliformis</taxon>
    </lineage>
</organism>
<dbReference type="Gene3D" id="3.30.710.10">
    <property type="entry name" value="Potassium Channel Kv1.1, Chain A"/>
    <property type="match status" value="1"/>
</dbReference>
<feature type="domain" description="TLDc" evidence="2">
    <location>
        <begin position="104"/>
        <end position="280"/>
    </location>
</feature>
<dbReference type="SUPFAM" id="SSF54695">
    <property type="entry name" value="POZ domain"/>
    <property type="match status" value="1"/>
</dbReference>
<sequence length="283" mass="32369">MAIEHFPKLSQNFSQLLDDAEDYDVVIRVGKNSNVKEFRAHSIILKSRSTYFKRALSQNWITKKDNLINFNKPNISPIIFGMIIRYLYSGKIDLNEKDGSDMLELILASDKLLLDELVTSRKRSNSRIPKDSKYNFSLIYQGSRDGFDTNIMRRNCNGQGACILIIKTNENGTIIGGYNPIGWKYYEHIMHGDTYWSNTTESFIFSMGDGSDLNDFKISRVVNSNCAIFECNNQNILLNFGNSDLVINNNTGTCNRHCYESSILDANNFTIKEMEIHKFISGE</sequence>
<dbReference type="Proteomes" id="UP001153678">
    <property type="component" value="Unassembled WGS sequence"/>
</dbReference>
<evidence type="ECO:0000259" key="1">
    <source>
        <dbReference type="PROSITE" id="PS50097"/>
    </source>
</evidence>
<feature type="domain" description="BTB" evidence="1">
    <location>
        <begin position="23"/>
        <end position="96"/>
    </location>
</feature>
<dbReference type="EMBL" id="CAMKVN010007496">
    <property type="protein sequence ID" value="CAI2191554.1"/>
    <property type="molecule type" value="Genomic_DNA"/>
</dbReference>
<dbReference type="SMART" id="SM00584">
    <property type="entry name" value="TLDc"/>
    <property type="match status" value="1"/>
</dbReference>
<dbReference type="CDD" id="cd18186">
    <property type="entry name" value="BTB_POZ_ZBTB_KLHL-like"/>
    <property type="match status" value="1"/>
</dbReference>
<dbReference type="InterPro" id="IPR011333">
    <property type="entry name" value="SKP1/BTB/POZ_sf"/>
</dbReference>
<dbReference type="PROSITE" id="PS51886">
    <property type="entry name" value="TLDC"/>
    <property type="match status" value="1"/>
</dbReference>
<gene>
    <name evidence="3" type="ORF">FWILDA_LOCUS15129</name>
</gene>
<proteinExistence type="predicted"/>